<keyword evidence="2" id="KW-1003">Cell membrane</keyword>
<reference evidence="7" key="2">
    <citation type="submission" date="2020-09" db="EMBL/GenBank/DDBJ databases">
        <authorList>
            <person name="Sun Q."/>
            <person name="Kim S."/>
        </authorList>
    </citation>
    <scope>NUCLEOTIDE SEQUENCE</scope>
    <source>
        <strain evidence="7">KCTC 32501</strain>
    </source>
</reference>
<accession>A0A8J3CHX7</accession>
<evidence type="ECO:0000313" key="8">
    <source>
        <dbReference type="Proteomes" id="UP000614287"/>
    </source>
</evidence>
<comment type="subcellular location">
    <subcellularLocation>
        <location evidence="1">Cell membrane</location>
        <topology evidence="1">Multi-pass membrane protein</topology>
    </subcellularLocation>
</comment>
<feature type="transmembrane region" description="Helical" evidence="6">
    <location>
        <begin position="49"/>
        <end position="67"/>
    </location>
</feature>
<proteinExistence type="predicted"/>
<reference evidence="7" key="1">
    <citation type="journal article" date="2014" name="Int. J. Syst. Evol. Microbiol.">
        <title>Complete genome sequence of Corynebacterium casei LMG S-19264T (=DSM 44701T), isolated from a smear-ripened cheese.</title>
        <authorList>
            <consortium name="US DOE Joint Genome Institute (JGI-PGF)"/>
            <person name="Walter F."/>
            <person name="Albersmeier A."/>
            <person name="Kalinowski J."/>
            <person name="Ruckert C."/>
        </authorList>
    </citation>
    <scope>NUCLEOTIDE SEQUENCE</scope>
    <source>
        <strain evidence="7">KCTC 32501</strain>
    </source>
</reference>
<dbReference type="RefSeq" id="WP_189493296.1">
    <property type="nucleotide sequence ID" value="NZ_BMZG01000007.1"/>
</dbReference>
<dbReference type="GO" id="GO:0015035">
    <property type="term" value="F:protein-disulfide reductase activity"/>
    <property type="evidence" value="ECO:0007669"/>
    <property type="project" value="InterPro"/>
</dbReference>
<comment type="caution">
    <text evidence="7">The sequence shown here is derived from an EMBL/GenBank/DDBJ whole genome shotgun (WGS) entry which is preliminary data.</text>
</comment>
<dbReference type="InterPro" id="IPR050183">
    <property type="entry name" value="DsbB"/>
</dbReference>
<evidence type="ECO:0000256" key="4">
    <source>
        <dbReference type="ARBA" id="ARBA00022989"/>
    </source>
</evidence>
<organism evidence="7 8">
    <name type="scientific">Formosimonas limnophila</name>
    <dbReference type="NCBI Taxonomy" id="1384487"/>
    <lineage>
        <taxon>Bacteria</taxon>
        <taxon>Pseudomonadati</taxon>
        <taxon>Pseudomonadota</taxon>
        <taxon>Betaproteobacteria</taxon>
        <taxon>Burkholderiales</taxon>
        <taxon>Burkholderiaceae</taxon>
        <taxon>Formosimonas</taxon>
    </lineage>
</organism>
<dbReference type="Proteomes" id="UP000614287">
    <property type="component" value="Unassembled WGS sequence"/>
</dbReference>
<evidence type="ECO:0000256" key="2">
    <source>
        <dbReference type="ARBA" id="ARBA00022475"/>
    </source>
</evidence>
<dbReference type="NCBIfam" id="NF002552">
    <property type="entry name" value="PRK02110.1"/>
    <property type="match status" value="1"/>
</dbReference>
<dbReference type="InterPro" id="IPR003752">
    <property type="entry name" value="DiS_bond_form_DsbB/BdbC"/>
</dbReference>
<name>A0A8J3CHX7_9BURK</name>
<keyword evidence="8" id="KW-1185">Reference proteome</keyword>
<dbReference type="GO" id="GO:0006457">
    <property type="term" value="P:protein folding"/>
    <property type="evidence" value="ECO:0007669"/>
    <property type="project" value="InterPro"/>
</dbReference>
<feature type="transmembrane region" description="Helical" evidence="6">
    <location>
        <begin position="16"/>
        <end position="37"/>
    </location>
</feature>
<feature type="transmembrane region" description="Helical" evidence="6">
    <location>
        <begin position="74"/>
        <end position="92"/>
    </location>
</feature>
<evidence type="ECO:0000256" key="5">
    <source>
        <dbReference type="ARBA" id="ARBA00023136"/>
    </source>
</evidence>
<sequence length="167" mass="18472">MVQKKRLFGPKVQNFRLFYALLLVLCVGALVVAYYLQSAQGLAPCPLCIIQRFGFMWLAVFALCGLLRGRLGWLGNALAAFGGAVAVAVAGYQNWLLINPSATCVMDDPHKNFVNDLPTAQWWPEMFKVSGSCTAPLEPFLGLQIPLWALIALLFVTLGFVIRLIRR</sequence>
<protein>
    <submittedName>
        <fullName evidence="7">Disulfide bond formation protein B</fullName>
    </submittedName>
</protein>
<dbReference type="SUPFAM" id="SSF158442">
    <property type="entry name" value="DsbB-like"/>
    <property type="match status" value="1"/>
</dbReference>
<feature type="transmembrane region" description="Helical" evidence="6">
    <location>
        <begin position="145"/>
        <end position="165"/>
    </location>
</feature>
<dbReference type="PANTHER" id="PTHR36570:SF3">
    <property type="entry name" value="DISULFIDE BOND FORMATION PROTEIN B"/>
    <property type="match status" value="1"/>
</dbReference>
<dbReference type="Pfam" id="PF02600">
    <property type="entry name" value="DsbB"/>
    <property type="match status" value="1"/>
</dbReference>
<dbReference type="InterPro" id="IPR023380">
    <property type="entry name" value="DsbB-like_sf"/>
</dbReference>
<evidence type="ECO:0000256" key="3">
    <source>
        <dbReference type="ARBA" id="ARBA00022692"/>
    </source>
</evidence>
<dbReference type="GO" id="GO:0005886">
    <property type="term" value="C:plasma membrane"/>
    <property type="evidence" value="ECO:0007669"/>
    <property type="project" value="UniProtKB-SubCell"/>
</dbReference>
<evidence type="ECO:0000256" key="1">
    <source>
        <dbReference type="ARBA" id="ARBA00004651"/>
    </source>
</evidence>
<evidence type="ECO:0000313" key="7">
    <source>
        <dbReference type="EMBL" id="GHA74657.1"/>
    </source>
</evidence>
<keyword evidence="4 6" id="KW-1133">Transmembrane helix</keyword>
<dbReference type="AlphaFoldDB" id="A0A8J3CHX7"/>
<keyword evidence="3 6" id="KW-0812">Transmembrane</keyword>
<dbReference type="EMBL" id="BMZG01000007">
    <property type="protein sequence ID" value="GHA74657.1"/>
    <property type="molecule type" value="Genomic_DNA"/>
</dbReference>
<evidence type="ECO:0000256" key="6">
    <source>
        <dbReference type="SAM" id="Phobius"/>
    </source>
</evidence>
<keyword evidence="5 6" id="KW-0472">Membrane</keyword>
<dbReference type="PANTHER" id="PTHR36570">
    <property type="entry name" value="DISULFIDE BOND FORMATION PROTEIN B"/>
    <property type="match status" value="1"/>
</dbReference>
<dbReference type="Gene3D" id="1.20.1550.10">
    <property type="entry name" value="DsbB-like"/>
    <property type="match status" value="1"/>
</dbReference>
<gene>
    <name evidence="7" type="primary">dsbB</name>
    <name evidence="7" type="ORF">GCM10009007_14650</name>
</gene>